<dbReference type="EMBL" id="GBRH01274253">
    <property type="protein sequence ID" value="JAD23642.1"/>
    <property type="molecule type" value="Transcribed_RNA"/>
</dbReference>
<sequence length="32" mass="3632">MIMYDLWQQGWTLVAVALSVLIKDRTVVGPVE</sequence>
<reference evidence="1" key="2">
    <citation type="journal article" date="2015" name="Data Brief">
        <title>Shoot transcriptome of the giant reed, Arundo donax.</title>
        <authorList>
            <person name="Barrero R.A."/>
            <person name="Guerrero F.D."/>
            <person name="Moolhuijzen P."/>
            <person name="Goolsby J.A."/>
            <person name="Tidwell J."/>
            <person name="Bellgard S.E."/>
            <person name="Bellgard M.I."/>
        </authorList>
    </citation>
    <scope>NUCLEOTIDE SEQUENCE</scope>
    <source>
        <tissue evidence="1">Shoot tissue taken approximately 20 cm above the soil surface</tissue>
    </source>
</reference>
<evidence type="ECO:0000313" key="1">
    <source>
        <dbReference type="EMBL" id="JAD23642.1"/>
    </source>
</evidence>
<name>A0A0A8YM71_ARUDO</name>
<reference evidence="1" key="1">
    <citation type="submission" date="2014-09" db="EMBL/GenBank/DDBJ databases">
        <authorList>
            <person name="Magalhaes I.L.F."/>
            <person name="Oliveira U."/>
            <person name="Santos F.R."/>
            <person name="Vidigal T.H.D.A."/>
            <person name="Brescovit A.D."/>
            <person name="Santos A.J."/>
        </authorList>
    </citation>
    <scope>NUCLEOTIDE SEQUENCE</scope>
    <source>
        <tissue evidence="1">Shoot tissue taken approximately 20 cm above the soil surface</tissue>
    </source>
</reference>
<proteinExistence type="predicted"/>
<dbReference type="AlphaFoldDB" id="A0A0A8YM71"/>
<accession>A0A0A8YM71</accession>
<organism evidence="1">
    <name type="scientific">Arundo donax</name>
    <name type="common">Giant reed</name>
    <name type="synonym">Donax arundinaceus</name>
    <dbReference type="NCBI Taxonomy" id="35708"/>
    <lineage>
        <taxon>Eukaryota</taxon>
        <taxon>Viridiplantae</taxon>
        <taxon>Streptophyta</taxon>
        <taxon>Embryophyta</taxon>
        <taxon>Tracheophyta</taxon>
        <taxon>Spermatophyta</taxon>
        <taxon>Magnoliopsida</taxon>
        <taxon>Liliopsida</taxon>
        <taxon>Poales</taxon>
        <taxon>Poaceae</taxon>
        <taxon>PACMAD clade</taxon>
        <taxon>Arundinoideae</taxon>
        <taxon>Arundineae</taxon>
        <taxon>Arundo</taxon>
    </lineage>
</organism>
<protein>
    <submittedName>
        <fullName evidence="1">Uncharacterized protein</fullName>
    </submittedName>
</protein>